<evidence type="ECO:0000256" key="1">
    <source>
        <dbReference type="ARBA" id="ARBA00004477"/>
    </source>
</evidence>
<reference evidence="8" key="2">
    <citation type="submission" date="2025-08" db="UniProtKB">
        <authorList>
            <consortium name="Ensembl"/>
        </authorList>
    </citation>
    <scope>IDENTIFICATION</scope>
</reference>
<evidence type="ECO:0000256" key="4">
    <source>
        <dbReference type="ARBA" id="ARBA00022824"/>
    </source>
</evidence>
<dbReference type="InterPro" id="IPR029008">
    <property type="entry name" value="EMC6-like"/>
</dbReference>
<evidence type="ECO:0000256" key="5">
    <source>
        <dbReference type="ARBA" id="ARBA00022989"/>
    </source>
</evidence>
<feature type="transmembrane region" description="Helical" evidence="7">
    <location>
        <begin position="98"/>
        <end position="118"/>
    </location>
</feature>
<dbReference type="Pfam" id="PF07019">
    <property type="entry name" value="EMC6"/>
    <property type="match status" value="1"/>
</dbReference>
<proteinExistence type="inferred from homology"/>
<dbReference type="InterPro" id="IPR010742">
    <property type="entry name" value="RCAF1"/>
</dbReference>
<reference evidence="8" key="1">
    <citation type="submission" date="2019-03" db="EMBL/GenBank/DDBJ databases">
        <title>Genome sequencing and reference-guided assembly of Black Bengal Goat (Capra hircus).</title>
        <authorList>
            <person name="Siddiki A.Z."/>
            <person name="Baten A."/>
            <person name="Billah M."/>
            <person name="Alam M.A.U."/>
            <person name="Shawrob K.S.M."/>
            <person name="Saha S."/>
            <person name="Chowdhury M."/>
            <person name="Rahman A.H."/>
            <person name="Stear M."/>
            <person name="Miah G."/>
            <person name="Das G.B."/>
            <person name="Hossain M.M."/>
            <person name="Kumkum M."/>
            <person name="Islam M.S."/>
            <person name="Mollah A.M."/>
            <person name="Ahsan A."/>
            <person name="Tusar F."/>
            <person name="Khan M.K.I."/>
        </authorList>
    </citation>
    <scope>NUCLEOTIDE SEQUENCE [LARGE SCALE GENOMIC DNA]</scope>
</reference>
<keyword evidence="6 7" id="KW-0472">Membrane</keyword>
<keyword evidence="3 7" id="KW-0812">Transmembrane</keyword>
<evidence type="ECO:0000256" key="6">
    <source>
        <dbReference type="ARBA" id="ARBA00023136"/>
    </source>
</evidence>
<protein>
    <submittedName>
        <fullName evidence="8">Uncharacterized protein</fullName>
    </submittedName>
</protein>
<keyword evidence="4" id="KW-0256">Endoplasmic reticulum</keyword>
<dbReference type="PANTHER" id="PTHR12906">
    <property type="entry name" value="PROTEIN C20ORF24 RAB5-INTERACTING PROTEIN"/>
    <property type="match status" value="1"/>
</dbReference>
<dbReference type="GO" id="GO:0005789">
    <property type="term" value="C:endoplasmic reticulum membrane"/>
    <property type="evidence" value="ECO:0007669"/>
    <property type="project" value="UniProtKB-SubCell"/>
</dbReference>
<comment type="similarity">
    <text evidence="2">Belongs to the EMC6 family.</text>
</comment>
<organism evidence="8">
    <name type="scientific">Capra hircus</name>
    <name type="common">Goat</name>
    <dbReference type="NCBI Taxonomy" id="9925"/>
    <lineage>
        <taxon>Eukaryota</taxon>
        <taxon>Metazoa</taxon>
        <taxon>Chordata</taxon>
        <taxon>Craniata</taxon>
        <taxon>Vertebrata</taxon>
        <taxon>Euteleostomi</taxon>
        <taxon>Mammalia</taxon>
        <taxon>Eutheria</taxon>
        <taxon>Laurasiatheria</taxon>
        <taxon>Artiodactyla</taxon>
        <taxon>Ruminantia</taxon>
        <taxon>Pecora</taxon>
        <taxon>Bovidae</taxon>
        <taxon>Caprinae</taxon>
        <taxon>Capra</taxon>
    </lineage>
</organism>
<evidence type="ECO:0000256" key="3">
    <source>
        <dbReference type="ARBA" id="ARBA00022692"/>
    </source>
</evidence>
<keyword evidence="5 7" id="KW-1133">Transmembrane helix</keyword>
<dbReference type="GO" id="GO:0005739">
    <property type="term" value="C:mitochondrion"/>
    <property type="evidence" value="ECO:0007669"/>
    <property type="project" value="GOC"/>
</dbReference>
<feature type="transmembrane region" description="Helical" evidence="7">
    <location>
        <begin position="58"/>
        <end position="78"/>
    </location>
</feature>
<dbReference type="Ensembl" id="ENSCHIT00010026264.1">
    <property type="protein sequence ID" value="ENSCHIP00010018709.1"/>
    <property type="gene ID" value="ENSCHIG00010013703.1"/>
</dbReference>
<sequence length="135" mass="15083">MSPGQQKEELSQPQQANGALKVSVWSKVLPSFTAWGDKDEFLDVSTAKCWGVFPLRGFLGIAGFCLINVGVVYLYFSNYLQIDEEDYRGTWALTEEGFMTWFSLFMVLWIVSTLPSTVTDGARPHLLPAQPRGPS</sequence>
<evidence type="ECO:0000313" key="8">
    <source>
        <dbReference type="Ensembl" id="ENSCHIP00010018709.1"/>
    </source>
</evidence>
<evidence type="ECO:0000256" key="7">
    <source>
        <dbReference type="SAM" id="Phobius"/>
    </source>
</evidence>
<dbReference type="PANTHER" id="PTHR12906:SF0">
    <property type="entry name" value="GEL COMPLEX SUBUNIT OPTI"/>
    <property type="match status" value="1"/>
</dbReference>
<accession>A0A8C2PEN9</accession>
<name>A0A8C2PEN9_CAPHI</name>
<evidence type="ECO:0000256" key="2">
    <source>
        <dbReference type="ARBA" id="ARBA00009436"/>
    </source>
</evidence>
<dbReference type="GO" id="GO:0097250">
    <property type="term" value="P:mitochondrial respirasome assembly"/>
    <property type="evidence" value="ECO:0007669"/>
    <property type="project" value="InterPro"/>
</dbReference>
<dbReference type="AlphaFoldDB" id="A0A8C2PEN9"/>
<comment type="subcellular location">
    <subcellularLocation>
        <location evidence="1">Endoplasmic reticulum membrane</location>
        <topology evidence="1">Multi-pass membrane protein</topology>
    </subcellularLocation>
</comment>